<accession>A0A937VZG6</accession>
<organism evidence="1 2">
    <name type="scientific">Tectimicrobiota bacterium</name>
    <dbReference type="NCBI Taxonomy" id="2528274"/>
    <lineage>
        <taxon>Bacteria</taxon>
        <taxon>Pseudomonadati</taxon>
        <taxon>Nitrospinota/Tectimicrobiota group</taxon>
        <taxon>Candidatus Tectimicrobiota</taxon>
    </lineage>
</organism>
<proteinExistence type="predicted"/>
<dbReference type="EMBL" id="VGLS01000231">
    <property type="protein sequence ID" value="MBM3223956.1"/>
    <property type="molecule type" value="Genomic_DNA"/>
</dbReference>
<evidence type="ECO:0000313" key="2">
    <source>
        <dbReference type="Proteomes" id="UP000712673"/>
    </source>
</evidence>
<evidence type="ECO:0000313" key="1">
    <source>
        <dbReference type="EMBL" id="MBM3223956.1"/>
    </source>
</evidence>
<comment type="caution">
    <text evidence="1">The sequence shown here is derived from an EMBL/GenBank/DDBJ whole genome shotgun (WGS) entry which is preliminary data.</text>
</comment>
<name>A0A937VZG6_UNCTE</name>
<sequence length="176" mass="20296">MHRHHHRYKIPKTLRHVTLWVHPEGRVTGALFLNFHTKNGAGVEDPYTVINEASEFLVLQRTDPEGLRFYNKRAIVRVEYEEEPLPHEEGLSTLCCQLLMMDGSLIEGTVRHLLPPGRSRLYDYLNLHDARFVKLYLSDGGVCVVNKSYIVCASHLIERHESETPWLPDAVEIDIT</sequence>
<protein>
    <submittedName>
        <fullName evidence="1">Uncharacterized protein</fullName>
    </submittedName>
</protein>
<dbReference type="AlphaFoldDB" id="A0A937VZG6"/>
<reference evidence="1" key="1">
    <citation type="submission" date="2019-03" db="EMBL/GenBank/DDBJ databases">
        <title>Lake Tanganyika Metagenome-Assembled Genomes (MAGs).</title>
        <authorList>
            <person name="Tran P."/>
        </authorList>
    </citation>
    <scope>NUCLEOTIDE SEQUENCE</scope>
    <source>
        <strain evidence="1">K_DeepCast_65m_m2_066</strain>
    </source>
</reference>
<gene>
    <name evidence="1" type="ORF">FJZ47_09165</name>
</gene>
<dbReference type="Proteomes" id="UP000712673">
    <property type="component" value="Unassembled WGS sequence"/>
</dbReference>